<feature type="domain" description="Mandelate racemase/muconate lactonizing enzyme C-terminal" evidence="3">
    <location>
        <begin position="171"/>
        <end position="283"/>
    </location>
</feature>
<accession>A0A1B3XME5</accession>
<evidence type="ECO:0000313" key="5">
    <source>
        <dbReference type="Proteomes" id="UP000077926"/>
    </source>
</evidence>
<evidence type="ECO:0000313" key="4">
    <source>
        <dbReference type="EMBL" id="AOH54379.1"/>
    </source>
</evidence>
<dbReference type="GO" id="GO:0016829">
    <property type="term" value="F:lyase activity"/>
    <property type="evidence" value="ECO:0007669"/>
    <property type="project" value="UniProtKB-KW"/>
</dbReference>
<keyword evidence="5" id="KW-1185">Reference proteome</keyword>
<dbReference type="Proteomes" id="UP000077926">
    <property type="component" value="Chromosome"/>
</dbReference>
<dbReference type="Pfam" id="PF02746">
    <property type="entry name" value="MR_MLE_N"/>
    <property type="match status" value="1"/>
</dbReference>
<keyword evidence="2" id="KW-0456">Lyase</keyword>
<dbReference type="RefSeq" id="WP_064461937.1">
    <property type="nucleotide sequence ID" value="NZ_JBCNGE010000032.1"/>
</dbReference>
<dbReference type="InterPro" id="IPR036849">
    <property type="entry name" value="Enolase-like_C_sf"/>
</dbReference>
<sequence length="427" mass="47964">MKIIDVRTAVVEANFDWTYVRVYTDKGTFGTGECFFAPGLTNIIEDLKQVIIGKDPRNIERLFVELQHATSGAGSIAGFAINAITGIESALWDLKGKELGVPIYQLLGGKYRDKIRIYCDAHGGDDLESLNNVLRPRQTKWMTELGVRMEHENPDNAIRFFGSDNLDNYTPEAYAKQARETVAKGFNVMKFDVDVPSKFTMDDYNRALHNMEIKQMVGFVEAIRKEVGWDIDIAIDCHWRYNPNDALRLAWELEPYGLLWLEDPTPPENLKALCQVTKNTKTPIASGENLYLRHAFREVLESGAMNIIAPDFQKVGGIWEAKRISDMAENYFVGVVPHNIASPIGTLASVHVAAASLGFIALEYHADSVPFWNDLLMHEGEPLIQNGYIKVPEGPGLGYELNEIAAKKYAKEGELFFGEVLEKVKNK</sequence>
<dbReference type="InterPro" id="IPR013341">
    <property type="entry name" value="Mandelate_racemase_N_dom"/>
</dbReference>
<dbReference type="SUPFAM" id="SSF54826">
    <property type="entry name" value="Enolase N-terminal domain-like"/>
    <property type="match status" value="1"/>
</dbReference>
<dbReference type="CDD" id="cd03316">
    <property type="entry name" value="MR_like"/>
    <property type="match status" value="1"/>
</dbReference>
<dbReference type="InterPro" id="IPR034593">
    <property type="entry name" value="DgoD-like"/>
</dbReference>
<dbReference type="PANTHER" id="PTHR48080:SF2">
    <property type="entry name" value="D-GALACTONATE DEHYDRATASE"/>
    <property type="match status" value="1"/>
</dbReference>
<dbReference type="KEGG" id="bmur:ABE28_008425"/>
<dbReference type="GO" id="GO:0046872">
    <property type="term" value="F:metal ion binding"/>
    <property type="evidence" value="ECO:0007669"/>
    <property type="project" value="UniProtKB-KW"/>
</dbReference>
<dbReference type="Gene3D" id="3.30.390.10">
    <property type="entry name" value="Enolase-like, N-terminal domain"/>
    <property type="match status" value="1"/>
</dbReference>
<dbReference type="SMART" id="SM00922">
    <property type="entry name" value="MR_MLE"/>
    <property type="match status" value="1"/>
</dbReference>
<dbReference type="GO" id="GO:0009063">
    <property type="term" value="P:amino acid catabolic process"/>
    <property type="evidence" value="ECO:0007669"/>
    <property type="project" value="InterPro"/>
</dbReference>
<dbReference type="EMBL" id="CP017080">
    <property type="protein sequence ID" value="AOH54379.1"/>
    <property type="molecule type" value="Genomic_DNA"/>
</dbReference>
<dbReference type="PANTHER" id="PTHR48080">
    <property type="entry name" value="D-GALACTONATE DEHYDRATASE-RELATED"/>
    <property type="match status" value="1"/>
</dbReference>
<dbReference type="SUPFAM" id="SSF51604">
    <property type="entry name" value="Enolase C-terminal domain-like"/>
    <property type="match status" value="1"/>
</dbReference>
<protein>
    <recommendedName>
        <fullName evidence="3">Mandelate racemase/muconate lactonizing enzyme C-terminal domain-containing protein</fullName>
    </recommendedName>
</protein>
<gene>
    <name evidence="4" type="ORF">ABE28_008425</name>
</gene>
<dbReference type="SFLD" id="SFLDS00001">
    <property type="entry name" value="Enolase"/>
    <property type="match status" value="1"/>
</dbReference>
<evidence type="ECO:0000259" key="3">
    <source>
        <dbReference type="SMART" id="SM00922"/>
    </source>
</evidence>
<dbReference type="InterPro" id="IPR029065">
    <property type="entry name" value="Enolase_C-like"/>
</dbReference>
<dbReference type="PROSITE" id="PS00909">
    <property type="entry name" value="MR_MLE_2"/>
    <property type="match status" value="1"/>
</dbReference>
<dbReference type="Gene3D" id="3.20.20.120">
    <property type="entry name" value="Enolase-like C-terminal domain"/>
    <property type="match status" value="1"/>
</dbReference>
<dbReference type="InterPro" id="IPR029017">
    <property type="entry name" value="Enolase-like_N"/>
</dbReference>
<dbReference type="AlphaFoldDB" id="A0A1B3XME5"/>
<dbReference type="Pfam" id="PF13378">
    <property type="entry name" value="MR_MLE_C"/>
    <property type="match status" value="1"/>
</dbReference>
<dbReference type="InterPro" id="IPR013342">
    <property type="entry name" value="Mandelate_racemase_C"/>
</dbReference>
<evidence type="ECO:0000256" key="1">
    <source>
        <dbReference type="ARBA" id="ARBA00022723"/>
    </source>
</evidence>
<keyword evidence="1" id="KW-0479">Metal-binding</keyword>
<evidence type="ECO:0000256" key="2">
    <source>
        <dbReference type="ARBA" id="ARBA00023239"/>
    </source>
</evidence>
<dbReference type="InterPro" id="IPR018110">
    <property type="entry name" value="Mandel_Rmase/mucon_lact_enz_CS"/>
</dbReference>
<name>A0A1B3XME5_9BACI</name>
<proteinExistence type="predicted"/>
<dbReference type="STRING" id="264697.ABE28_008425"/>
<dbReference type="SFLD" id="SFLDG00179">
    <property type="entry name" value="mandelate_racemase"/>
    <property type="match status" value="1"/>
</dbReference>
<organism evidence="4 5">
    <name type="scientific">Peribacillus muralis</name>
    <dbReference type="NCBI Taxonomy" id="264697"/>
    <lineage>
        <taxon>Bacteria</taxon>
        <taxon>Bacillati</taxon>
        <taxon>Bacillota</taxon>
        <taxon>Bacilli</taxon>
        <taxon>Bacillales</taxon>
        <taxon>Bacillaceae</taxon>
        <taxon>Peribacillus</taxon>
    </lineage>
</organism>
<reference evidence="4 5" key="1">
    <citation type="submission" date="2016-08" db="EMBL/GenBank/DDBJ databases">
        <title>Complete genome sequence of Bacillus muralis G25-68, a strain with toxicity to nematodes.</title>
        <authorList>
            <person name="Zheng Z."/>
        </authorList>
    </citation>
    <scope>NUCLEOTIDE SEQUENCE [LARGE SCALE GENOMIC DNA]</scope>
    <source>
        <strain evidence="4 5">G25-68</strain>
    </source>
</reference>